<evidence type="ECO:0000256" key="3">
    <source>
        <dbReference type="SAM" id="Phobius"/>
    </source>
</evidence>
<dbReference type="SUPFAM" id="SSF63817">
    <property type="entry name" value="Sortase"/>
    <property type="match status" value="1"/>
</dbReference>
<keyword evidence="3" id="KW-0812">Transmembrane</keyword>
<organism evidence="4 5">
    <name type="scientific">Syntrophaceticus schinkii</name>
    <dbReference type="NCBI Taxonomy" id="499207"/>
    <lineage>
        <taxon>Bacteria</taxon>
        <taxon>Bacillati</taxon>
        <taxon>Bacillota</taxon>
        <taxon>Clostridia</taxon>
        <taxon>Thermoanaerobacterales</taxon>
        <taxon>Thermoanaerobacterales Family III. Incertae Sedis</taxon>
        <taxon>Syntrophaceticus</taxon>
    </lineage>
</organism>
<dbReference type="InterPro" id="IPR023365">
    <property type="entry name" value="Sortase_dom-sf"/>
</dbReference>
<keyword evidence="5" id="KW-1185">Reference proteome</keyword>
<keyword evidence="1" id="KW-0378">Hydrolase</keyword>
<evidence type="ECO:0008006" key="6">
    <source>
        <dbReference type="Google" id="ProtNLM"/>
    </source>
</evidence>
<feature type="active site" description="Acyl-thioester intermediate" evidence="2">
    <location>
        <position position="230"/>
    </location>
</feature>
<dbReference type="InterPro" id="IPR005754">
    <property type="entry name" value="Sortase"/>
</dbReference>
<dbReference type="Gene3D" id="2.40.260.10">
    <property type="entry name" value="Sortase"/>
    <property type="match status" value="1"/>
</dbReference>
<dbReference type="CDD" id="cd05826">
    <property type="entry name" value="Sortase_B"/>
    <property type="match status" value="1"/>
</dbReference>
<dbReference type="InterPro" id="IPR009835">
    <property type="entry name" value="SrtB"/>
</dbReference>
<dbReference type="AlphaFoldDB" id="A0A0B7MI97"/>
<evidence type="ECO:0000313" key="5">
    <source>
        <dbReference type="Proteomes" id="UP000046155"/>
    </source>
</evidence>
<name>A0A0B7MI97_9FIRM</name>
<accession>A0A0B7MI97</accession>
<sequence length="246" mass="28473">MKHREKIKVILIILLSAVLIYSGVNIGSYLYDGYSSRALNEGLRKEYHQLRCADPADPGDPGDPTDPFKSLLGMNKDVVGWIKIPGTEIDYPVVQTEDNEFYLKHNLKKERSSRGSIFMDYRNSNDEKDHNTIIYGHNMKDGCMFAGLSAYKDRSFYADHAFIEYDSLQQPMRWQIFSVYLTEPNSDFLQVSFINDVEYAQYLDMVKSRSKYETDVKVTKDDKILTLVTCSYEFKNARLVIHAKRV</sequence>
<protein>
    <recommendedName>
        <fullName evidence="6">Sortase B</fullName>
    </recommendedName>
</protein>
<evidence type="ECO:0000256" key="1">
    <source>
        <dbReference type="ARBA" id="ARBA00022801"/>
    </source>
</evidence>
<dbReference type="Pfam" id="PF04203">
    <property type="entry name" value="Sortase"/>
    <property type="match status" value="1"/>
</dbReference>
<feature type="transmembrane region" description="Helical" evidence="3">
    <location>
        <begin position="9"/>
        <end position="31"/>
    </location>
</feature>
<dbReference type="Proteomes" id="UP000046155">
    <property type="component" value="Unassembled WGS sequence"/>
</dbReference>
<feature type="active site" description="Proton donor/acceptor" evidence="2">
    <location>
        <position position="137"/>
    </location>
</feature>
<evidence type="ECO:0000256" key="2">
    <source>
        <dbReference type="PIRSR" id="PIRSR605754-1"/>
    </source>
</evidence>
<proteinExistence type="predicted"/>
<gene>
    <name evidence="4" type="ORF">SSCH_810022</name>
</gene>
<reference evidence="5" key="1">
    <citation type="submission" date="2015-01" db="EMBL/GenBank/DDBJ databases">
        <authorList>
            <person name="Manzoor Shahid"/>
            <person name="Zubair Saima"/>
        </authorList>
    </citation>
    <scope>NUCLEOTIDE SEQUENCE [LARGE SCALE GENOMIC DNA]</scope>
    <source>
        <strain evidence="5">Sp3</strain>
    </source>
</reference>
<keyword evidence="3" id="KW-1133">Transmembrane helix</keyword>
<dbReference type="GO" id="GO:0016787">
    <property type="term" value="F:hydrolase activity"/>
    <property type="evidence" value="ECO:0007669"/>
    <property type="project" value="UniProtKB-KW"/>
</dbReference>
<evidence type="ECO:0000313" key="4">
    <source>
        <dbReference type="EMBL" id="CEO90349.1"/>
    </source>
</evidence>
<keyword evidence="3" id="KW-0472">Membrane</keyword>
<dbReference type="EMBL" id="CDRZ01000282">
    <property type="protein sequence ID" value="CEO90349.1"/>
    <property type="molecule type" value="Genomic_DNA"/>
</dbReference>
<dbReference type="NCBIfam" id="TIGR03064">
    <property type="entry name" value="sortase_srtB"/>
    <property type="match status" value="1"/>
</dbReference>